<dbReference type="InParanoid" id="G0VHH0"/>
<dbReference type="GO" id="GO:0000506">
    <property type="term" value="C:glycosylphosphatidylinositol-N-acetylglucosaminyltransferase (GPI-GnT) complex"/>
    <property type="evidence" value="ECO:0007669"/>
    <property type="project" value="InterPro"/>
</dbReference>
<protein>
    <recommendedName>
        <fullName evidence="4">Phosphatidylinositol N-acetylglucosaminyltransferase subunit H conserved domain-containing protein</fullName>
    </recommendedName>
</protein>
<dbReference type="InterPro" id="IPR044215">
    <property type="entry name" value="PIG-H"/>
</dbReference>
<dbReference type="FunCoup" id="G0VHH0">
    <property type="interactions" value="87"/>
</dbReference>
<dbReference type="InterPro" id="IPR019328">
    <property type="entry name" value="PIGH-H_dom"/>
</dbReference>
<evidence type="ECO:0000256" key="2">
    <source>
        <dbReference type="ARBA" id="ARBA00009610"/>
    </source>
</evidence>
<dbReference type="PANTHER" id="PTHR15231">
    <property type="entry name" value="PHOSPHATIDYLINOSITOL N-ACETYLGLUCOSAMINYLTRANSFERASE SUBUNIT H"/>
    <property type="match status" value="1"/>
</dbReference>
<keyword evidence="3" id="KW-0472">Membrane</keyword>
<evidence type="ECO:0000259" key="4">
    <source>
        <dbReference type="Pfam" id="PF10181"/>
    </source>
</evidence>
<gene>
    <name evidence="5" type="primary">NCAS0G03890</name>
    <name evidence="5" type="ordered locus">NCAS_0G03890</name>
</gene>
<evidence type="ECO:0000313" key="5">
    <source>
        <dbReference type="EMBL" id="CCC71276.1"/>
    </source>
</evidence>
<reference evidence="5 6" key="1">
    <citation type="journal article" date="2011" name="Proc. Natl. Acad. Sci. U.S.A.">
        <title>Evolutionary erosion of yeast sex chromosomes by mating-type switching accidents.</title>
        <authorList>
            <person name="Gordon J.L."/>
            <person name="Armisen D."/>
            <person name="Proux-Wera E."/>
            <person name="Oheigeartaigh S.S."/>
            <person name="Byrne K.P."/>
            <person name="Wolfe K.H."/>
        </authorList>
    </citation>
    <scope>NUCLEOTIDE SEQUENCE [LARGE SCALE GENOMIC DNA]</scope>
    <source>
        <strain evidence="6">ATCC 76901 / BCRC 22586 / CBS 4309 / NBRC 1992 / NRRL Y-12630</strain>
    </source>
</reference>
<comment type="similarity">
    <text evidence="2">Belongs to the PIGH family.</text>
</comment>
<dbReference type="OrthoDB" id="6256716at2759"/>
<feature type="domain" description="Phosphatidylinositol N-acetylglucosaminyltransferase subunit H conserved" evidence="4">
    <location>
        <begin position="81"/>
        <end position="154"/>
    </location>
</feature>
<proteinExistence type="inferred from homology"/>
<dbReference type="AlphaFoldDB" id="G0VHH0"/>
<comment type="pathway">
    <text evidence="1">Glycolipid biosynthesis; glycosylphosphatidylinositol-anchor biosynthesis.</text>
</comment>
<keyword evidence="6" id="KW-1185">Reference proteome</keyword>
<dbReference type="RefSeq" id="XP_003677628.1">
    <property type="nucleotide sequence ID" value="XM_003677580.1"/>
</dbReference>
<reference key="2">
    <citation type="submission" date="2011-08" db="EMBL/GenBank/DDBJ databases">
        <title>Genome sequence of Naumovozyma castellii.</title>
        <authorList>
            <person name="Gordon J.L."/>
            <person name="Armisen D."/>
            <person name="Proux-Wera E."/>
            <person name="OhEigeartaigh S.S."/>
            <person name="Byrne K.P."/>
            <person name="Wolfe K.H."/>
        </authorList>
    </citation>
    <scope>NUCLEOTIDE SEQUENCE</scope>
    <source>
        <strain>Type strain:CBS 4309</strain>
    </source>
</reference>
<evidence type="ECO:0000313" key="6">
    <source>
        <dbReference type="Proteomes" id="UP000001640"/>
    </source>
</evidence>
<dbReference type="GeneID" id="96904941"/>
<dbReference type="UniPathway" id="UPA00196"/>
<name>G0VHH0_NAUCA</name>
<dbReference type="Proteomes" id="UP000001640">
    <property type="component" value="Chromosome 7"/>
</dbReference>
<evidence type="ECO:0000256" key="1">
    <source>
        <dbReference type="ARBA" id="ARBA00004687"/>
    </source>
</evidence>
<dbReference type="PANTHER" id="PTHR15231:SF1">
    <property type="entry name" value="PHOSPHATIDYLINOSITOL N-ACETYLGLUCOSAMINYLTRANSFERASE SUBUNIT H"/>
    <property type="match status" value="1"/>
</dbReference>
<keyword evidence="3" id="KW-1133">Transmembrane helix</keyword>
<keyword evidence="3" id="KW-0812">Transmembrane</keyword>
<dbReference type="eggNOG" id="ENOG502S6Z2">
    <property type="taxonomic scope" value="Eukaryota"/>
</dbReference>
<accession>G0VHH0</accession>
<dbReference type="OMA" id="NASAFWI"/>
<dbReference type="Pfam" id="PF10181">
    <property type="entry name" value="PIG-H"/>
    <property type="match status" value="1"/>
</dbReference>
<organism evidence="5 6">
    <name type="scientific">Naumovozyma castellii</name>
    <name type="common">Yeast</name>
    <name type="synonym">Saccharomyces castellii</name>
    <dbReference type="NCBI Taxonomy" id="27288"/>
    <lineage>
        <taxon>Eukaryota</taxon>
        <taxon>Fungi</taxon>
        <taxon>Dikarya</taxon>
        <taxon>Ascomycota</taxon>
        <taxon>Saccharomycotina</taxon>
        <taxon>Saccharomycetes</taxon>
        <taxon>Saccharomycetales</taxon>
        <taxon>Saccharomycetaceae</taxon>
        <taxon>Naumovozyma</taxon>
    </lineage>
</organism>
<feature type="transmembrane region" description="Helical" evidence="3">
    <location>
        <begin position="36"/>
        <end position="56"/>
    </location>
</feature>
<dbReference type="EMBL" id="HE576758">
    <property type="protein sequence ID" value="CCC71276.1"/>
    <property type="molecule type" value="Genomic_DNA"/>
</dbReference>
<dbReference type="HOGENOM" id="CLU_106408_0_0_1"/>
<sequence length="175" mass="20493">MPRITKKTHFHYTLITEKNNDSSYLKFTIIPTSYNVQWYLSCLLIGVVNLISWHYLRTRLLFQVIVACGSLGFCKRPTVESVTVFQDYGVQISHFNGYVVLPRRWNEKWFSKIVFYPRDKIVDVIINEGFEGSSVVFYLCLIVKGASKLTLLFPRTKPRLVDQKLIYQMLKREGV</sequence>
<evidence type="ECO:0000256" key="3">
    <source>
        <dbReference type="SAM" id="Phobius"/>
    </source>
</evidence>
<dbReference type="GO" id="GO:0006506">
    <property type="term" value="P:GPI anchor biosynthetic process"/>
    <property type="evidence" value="ECO:0007669"/>
    <property type="project" value="UniProtKB-UniPathway"/>
</dbReference>
<dbReference type="KEGG" id="ncs:NCAS_0G03890"/>
<dbReference type="STRING" id="1064592.G0VHH0"/>